<evidence type="ECO:0000256" key="1">
    <source>
        <dbReference type="SAM" id="SignalP"/>
    </source>
</evidence>
<evidence type="ECO:0000313" key="2">
    <source>
        <dbReference type="EMBL" id="HIY65549.1"/>
    </source>
</evidence>
<evidence type="ECO:0000313" key="3">
    <source>
        <dbReference type="Proteomes" id="UP000824005"/>
    </source>
</evidence>
<dbReference type="AlphaFoldDB" id="A0A9D1YTJ1"/>
<dbReference type="PROSITE" id="PS51257">
    <property type="entry name" value="PROKAR_LIPOPROTEIN"/>
    <property type="match status" value="1"/>
</dbReference>
<feature type="chain" id="PRO_5038867681" description="Proteinase inhibitor I42 chagasin domain-containing protein" evidence="1">
    <location>
        <begin position="25"/>
        <end position="152"/>
    </location>
</feature>
<proteinExistence type="predicted"/>
<keyword evidence="1" id="KW-0732">Signal</keyword>
<evidence type="ECO:0008006" key="4">
    <source>
        <dbReference type="Google" id="ProtNLM"/>
    </source>
</evidence>
<sequence length="152" mass="16051">MKRLRPISAGITAIVLSGLIAACASQPVGPHDPEAVVQPDLVQPETGTVAAGDTLEVHFPQETGRGIAWSLEIREEDDWHLRYFMTASSDGIGGEPSWVDAADSDEYAWIDIGVVGPGPDLVPIPETVEPGEYRVCTANSAPNICAAITVTS</sequence>
<name>A0A9D1YTJ1_9MICO</name>
<gene>
    <name evidence="2" type="ORF">H9830_04660</name>
</gene>
<feature type="signal peptide" evidence="1">
    <location>
        <begin position="1"/>
        <end position="24"/>
    </location>
</feature>
<dbReference type="Proteomes" id="UP000824005">
    <property type="component" value="Unassembled WGS sequence"/>
</dbReference>
<reference evidence="2" key="1">
    <citation type="journal article" date="2021" name="PeerJ">
        <title>Extensive microbial diversity within the chicken gut microbiome revealed by metagenomics and culture.</title>
        <authorList>
            <person name="Gilroy R."/>
            <person name="Ravi A."/>
            <person name="Getino M."/>
            <person name="Pursley I."/>
            <person name="Horton D.L."/>
            <person name="Alikhan N.F."/>
            <person name="Baker D."/>
            <person name="Gharbi K."/>
            <person name="Hall N."/>
            <person name="Watson M."/>
            <person name="Adriaenssens E.M."/>
            <person name="Foster-Nyarko E."/>
            <person name="Jarju S."/>
            <person name="Secka A."/>
            <person name="Antonio M."/>
            <person name="Oren A."/>
            <person name="Chaudhuri R.R."/>
            <person name="La Ragione R."/>
            <person name="Hildebrand F."/>
            <person name="Pallen M.J."/>
        </authorList>
    </citation>
    <scope>NUCLEOTIDE SEQUENCE</scope>
    <source>
        <strain evidence="2">ChiGjej1B1-98</strain>
    </source>
</reference>
<accession>A0A9D1YTJ1</accession>
<comment type="caution">
    <text evidence="2">The sequence shown here is derived from an EMBL/GenBank/DDBJ whole genome shotgun (WGS) entry which is preliminary data.</text>
</comment>
<reference evidence="2" key="2">
    <citation type="submission" date="2021-04" db="EMBL/GenBank/DDBJ databases">
        <authorList>
            <person name="Gilroy R."/>
        </authorList>
    </citation>
    <scope>NUCLEOTIDE SEQUENCE</scope>
    <source>
        <strain evidence="2">ChiGjej1B1-98</strain>
    </source>
</reference>
<organism evidence="2 3">
    <name type="scientific">Candidatus Agrococcus pullicola</name>
    <dbReference type="NCBI Taxonomy" id="2838429"/>
    <lineage>
        <taxon>Bacteria</taxon>
        <taxon>Bacillati</taxon>
        <taxon>Actinomycetota</taxon>
        <taxon>Actinomycetes</taxon>
        <taxon>Micrococcales</taxon>
        <taxon>Microbacteriaceae</taxon>
        <taxon>Agrococcus</taxon>
    </lineage>
</organism>
<protein>
    <recommendedName>
        <fullName evidence="4">Proteinase inhibitor I42 chagasin domain-containing protein</fullName>
    </recommendedName>
</protein>
<dbReference type="EMBL" id="DXDC01000134">
    <property type="protein sequence ID" value="HIY65549.1"/>
    <property type="molecule type" value="Genomic_DNA"/>
</dbReference>